<dbReference type="AlphaFoldDB" id="A0A1M2V5J7"/>
<sequence length="286" mass="31483">MSTDDATSSAIKPVPAPWAVKAEAWWFVTSLGHRTEPGESLPISYFPSKETQLYKASTEQDAFRGGRGSITLIRYTESPIGPFDELAIAPGEFMNPYQKPSHRVTRAYVSTPEALVNGRNNWGLPRELAEFVFTPSLDHPDATEVRVFPATSPTTFSPEACFAALVKPVPWIPSIPASLAVFPRVTLCQPPLEALPDSAMGRLVEIPRWHLMECNEYSGRTKPFRCEGLLAPAEGAPNEDPEVAKKPAKKRMADGVDFPDVEPYSIGVYWKEVSMTIPRAVPLATL</sequence>
<proteinExistence type="predicted"/>
<keyword evidence="2" id="KW-1185">Reference proteome</keyword>
<evidence type="ECO:0000313" key="2">
    <source>
        <dbReference type="Proteomes" id="UP000184267"/>
    </source>
</evidence>
<accession>A0A1M2V5J7</accession>
<protein>
    <recommendedName>
        <fullName evidence="3">Acetoacetate decarboxylase</fullName>
    </recommendedName>
</protein>
<dbReference type="PANTHER" id="PTHR40518:SF1">
    <property type="entry name" value="ACETOACETATE DECARBOXYLASE"/>
    <property type="match status" value="1"/>
</dbReference>
<gene>
    <name evidence="1" type="ORF">TRAPUB_6570</name>
</gene>
<dbReference type="Proteomes" id="UP000184267">
    <property type="component" value="Unassembled WGS sequence"/>
</dbReference>
<dbReference type="EMBL" id="MNAD01001644">
    <property type="protein sequence ID" value="OJT02900.1"/>
    <property type="molecule type" value="Genomic_DNA"/>
</dbReference>
<dbReference type="PANTHER" id="PTHR40518">
    <property type="entry name" value="ACETOACETATE DECARBOXYLASE"/>
    <property type="match status" value="1"/>
</dbReference>
<reference evidence="1 2" key="1">
    <citation type="submission" date="2016-10" db="EMBL/GenBank/DDBJ databases">
        <title>Genome sequence of the basidiomycete white-rot fungus Trametes pubescens.</title>
        <authorList>
            <person name="Makela M.R."/>
            <person name="Granchi Z."/>
            <person name="Peng M."/>
            <person name="De Vries R.P."/>
            <person name="Grigoriev I."/>
            <person name="Riley R."/>
            <person name="Hilden K."/>
        </authorList>
    </citation>
    <scope>NUCLEOTIDE SEQUENCE [LARGE SCALE GENOMIC DNA]</scope>
    <source>
        <strain evidence="1 2">FBCC735</strain>
    </source>
</reference>
<dbReference type="InterPro" id="IPR023375">
    <property type="entry name" value="ADC_dom_sf"/>
</dbReference>
<dbReference type="SUPFAM" id="SSF160104">
    <property type="entry name" value="Acetoacetate decarboxylase-like"/>
    <property type="match status" value="1"/>
</dbReference>
<dbReference type="OrthoDB" id="9970474at2759"/>
<evidence type="ECO:0008006" key="3">
    <source>
        <dbReference type="Google" id="ProtNLM"/>
    </source>
</evidence>
<evidence type="ECO:0000313" key="1">
    <source>
        <dbReference type="EMBL" id="OJT02900.1"/>
    </source>
</evidence>
<comment type="caution">
    <text evidence="1">The sequence shown here is derived from an EMBL/GenBank/DDBJ whole genome shotgun (WGS) entry which is preliminary data.</text>
</comment>
<dbReference type="OMA" id="MECNEYS"/>
<name>A0A1M2V5J7_TRAPU</name>
<dbReference type="Gene3D" id="2.40.400.10">
    <property type="entry name" value="Acetoacetate decarboxylase-like"/>
    <property type="match status" value="1"/>
</dbReference>
<organism evidence="1 2">
    <name type="scientific">Trametes pubescens</name>
    <name type="common">White-rot fungus</name>
    <dbReference type="NCBI Taxonomy" id="154538"/>
    <lineage>
        <taxon>Eukaryota</taxon>
        <taxon>Fungi</taxon>
        <taxon>Dikarya</taxon>
        <taxon>Basidiomycota</taxon>
        <taxon>Agaricomycotina</taxon>
        <taxon>Agaricomycetes</taxon>
        <taxon>Polyporales</taxon>
        <taxon>Polyporaceae</taxon>
        <taxon>Trametes</taxon>
    </lineage>
</organism>